<proteinExistence type="predicted"/>
<keyword evidence="6" id="KW-1185">Reference proteome</keyword>
<feature type="transmembrane region" description="Helical" evidence="4">
    <location>
        <begin position="9"/>
        <end position="28"/>
    </location>
</feature>
<dbReference type="InterPro" id="IPR053722">
    <property type="entry name" value="Curli_assembly_CsgC/AgfC"/>
</dbReference>
<gene>
    <name evidence="5" type="ORF">ULMA_21090</name>
</gene>
<keyword evidence="4" id="KW-0472">Membrane</keyword>
<evidence type="ECO:0000256" key="2">
    <source>
        <dbReference type="ARBA" id="ARBA00014024"/>
    </source>
</evidence>
<keyword evidence="4" id="KW-1133">Transmembrane helix</keyword>
<comment type="function">
    <text evidence="1">May be involved in the biogenesis of curli organelles.</text>
</comment>
<dbReference type="AlphaFoldDB" id="A0A5J4J2J3"/>
<evidence type="ECO:0000313" key="5">
    <source>
        <dbReference type="EMBL" id="GER60001.1"/>
    </source>
</evidence>
<evidence type="ECO:0000256" key="1">
    <source>
        <dbReference type="ARBA" id="ARBA00003989"/>
    </source>
</evidence>
<keyword evidence="3" id="KW-0732">Signal</keyword>
<keyword evidence="4" id="KW-0812">Transmembrane</keyword>
<evidence type="ECO:0000256" key="4">
    <source>
        <dbReference type="SAM" id="Phobius"/>
    </source>
</evidence>
<dbReference type="InterPro" id="IPR018900">
    <property type="entry name" value="Curli_CsgE"/>
</dbReference>
<dbReference type="Proteomes" id="UP000326509">
    <property type="component" value="Unassembled WGS sequence"/>
</dbReference>
<sequence length="258" mass="30153">MDNNRIRKYILNFIFTLFSISTTFAQFYNKEVKASIKVEKSSEFYTFKAISENLTPSDYNLRYEFMVFKTDENNNSSKSSQENRFFIKANEKQLLSSVTINYNVTGKIVIALLIYDENDKPIGQDRIELSEGGQTQLEDYPEKAEAVTRDQAAPQDGFVKRGLVLKKTLTKTGSDFYRFFYEKCYNLGLKTPHDILITESFARGRTTRIEVLVENKLVWQFFSQPKKDFLKQMAETAFERSIAQLRILQKQDKQLTQY</sequence>
<reference evidence="5 6" key="1">
    <citation type="submission" date="2019-08" db="EMBL/GenBank/DDBJ databases">
        <title>Draft genome sequence of Ulvibacter marinus type strain NBRC 109484.</title>
        <authorList>
            <person name="Kawano K."/>
            <person name="Ushijima N."/>
            <person name="Kihara M."/>
            <person name="Itoh H."/>
        </authorList>
    </citation>
    <scope>NUCLEOTIDE SEQUENCE [LARGE SCALE GENOMIC DNA]</scope>
    <source>
        <strain evidence="5 6">NBRC 109484</strain>
    </source>
</reference>
<comment type="caution">
    <text evidence="5">The sequence shown here is derived from an EMBL/GenBank/DDBJ whole genome shotgun (WGS) entry which is preliminary data.</text>
</comment>
<evidence type="ECO:0000256" key="3">
    <source>
        <dbReference type="ARBA" id="ARBA00022729"/>
    </source>
</evidence>
<evidence type="ECO:0000313" key="6">
    <source>
        <dbReference type="Proteomes" id="UP000326509"/>
    </source>
</evidence>
<organism evidence="5 6">
    <name type="scientific">Patiriisocius marinus</name>
    <dbReference type="NCBI Taxonomy" id="1397112"/>
    <lineage>
        <taxon>Bacteria</taxon>
        <taxon>Pseudomonadati</taxon>
        <taxon>Bacteroidota</taxon>
        <taxon>Flavobacteriia</taxon>
        <taxon>Flavobacteriales</taxon>
        <taxon>Flavobacteriaceae</taxon>
        <taxon>Patiriisocius</taxon>
    </lineage>
</organism>
<name>A0A5J4J2J3_9FLAO</name>
<dbReference type="Pfam" id="PF10627">
    <property type="entry name" value="CsgE"/>
    <property type="match status" value="1"/>
</dbReference>
<accession>A0A5J4J2J3</accession>
<dbReference type="Gene3D" id="2.60.40.2420">
    <property type="match status" value="1"/>
</dbReference>
<protein>
    <recommendedName>
        <fullName evidence="2">Curli production assembly/transport component CsgE</fullName>
    </recommendedName>
</protein>
<dbReference type="EMBL" id="BKCG01000005">
    <property type="protein sequence ID" value="GER60001.1"/>
    <property type="molecule type" value="Genomic_DNA"/>
</dbReference>